<keyword evidence="3 5" id="KW-0689">Ribosomal protein</keyword>
<gene>
    <name evidence="5 8" type="primary">rplY</name>
    <name evidence="5" type="synonym">ctc</name>
    <name evidence="8" type="ORF">CSEC_1024</name>
</gene>
<feature type="domain" description="Large ribosomal subunit protein bL25 beta" evidence="7">
    <location>
        <begin position="103"/>
        <end position="185"/>
    </location>
</feature>
<dbReference type="EMBL" id="CCEJ010000004">
    <property type="protein sequence ID" value="CDR33851.1"/>
    <property type="molecule type" value="Genomic_DNA"/>
</dbReference>
<dbReference type="Proteomes" id="UP000031552">
    <property type="component" value="Unassembled WGS sequence"/>
</dbReference>
<dbReference type="PANTHER" id="PTHR33284:SF1">
    <property type="entry name" value="RIBOSOMAL PROTEIN L25_GLN-TRNA SYNTHETASE, ANTI-CODON-BINDING DOMAIN-CONTAINING PROTEIN"/>
    <property type="match status" value="1"/>
</dbReference>
<keyword evidence="2 5" id="KW-0694">RNA-binding</keyword>
<dbReference type="GO" id="GO:0022625">
    <property type="term" value="C:cytosolic large ribosomal subunit"/>
    <property type="evidence" value="ECO:0007669"/>
    <property type="project" value="TreeGrafter"/>
</dbReference>
<dbReference type="NCBIfam" id="TIGR00731">
    <property type="entry name" value="bL25_bact_ctc"/>
    <property type="match status" value="1"/>
</dbReference>
<dbReference type="RefSeq" id="WP_041017530.1">
    <property type="nucleotide sequence ID" value="NZ_CCEJ010000004.1"/>
</dbReference>
<comment type="function">
    <text evidence="5">This is one of the proteins that binds to the 5S RNA in the ribosome where it forms part of the central protuberance.</text>
</comment>
<dbReference type="InterPro" id="IPR029751">
    <property type="entry name" value="Ribosomal_L25_dom"/>
</dbReference>
<reference evidence="8" key="1">
    <citation type="submission" date="2013-12" db="EMBL/GenBank/DDBJ databases">
        <authorList>
            <person name="Linke B."/>
        </authorList>
    </citation>
    <scope>NUCLEOTIDE SEQUENCE [LARGE SCALE GENOMIC DNA]</scope>
    <source>
        <strain evidence="8">CRIB-18</strain>
    </source>
</reference>
<dbReference type="eggNOG" id="COG1825">
    <property type="taxonomic scope" value="Bacteria"/>
</dbReference>
<dbReference type="HAMAP" id="MF_01334">
    <property type="entry name" value="Ribosomal_bL25_CTC"/>
    <property type="match status" value="1"/>
</dbReference>
<dbReference type="GO" id="GO:0008097">
    <property type="term" value="F:5S rRNA binding"/>
    <property type="evidence" value="ECO:0007669"/>
    <property type="project" value="InterPro"/>
</dbReference>
<evidence type="ECO:0000259" key="7">
    <source>
        <dbReference type="Pfam" id="PF14693"/>
    </source>
</evidence>
<dbReference type="InterPro" id="IPR011035">
    <property type="entry name" value="Ribosomal_bL25/Gln-tRNA_synth"/>
</dbReference>
<dbReference type="GO" id="GO:0003735">
    <property type="term" value="F:structural constituent of ribosome"/>
    <property type="evidence" value="ECO:0007669"/>
    <property type="project" value="InterPro"/>
</dbReference>
<organism evidence="8 9">
    <name type="scientific">Candidatus Criblamydia sequanensis CRIB-18</name>
    <dbReference type="NCBI Taxonomy" id="1437425"/>
    <lineage>
        <taxon>Bacteria</taxon>
        <taxon>Pseudomonadati</taxon>
        <taxon>Chlamydiota</taxon>
        <taxon>Chlamydiia</taxon>
        <taxon>Parachlamydiales</taxon>
        <taxon>Candidatus Criblamydiaceae</taxon>
        <taxon>Candidatus Criblamydia</taxon>
    </lineage>
</organism>
<keyword evidence="9" id="KW-1185">Reference proteome</keyword>
<comment type="subunit">
    <text evidence="5">Part of the 50S ribosomal subunit; part of the 5S rRNA/L5/L18/L25 subcomplex. Contacts the 5S rRNA. Binds to the 5S rRNA independently of L5 and L18.</text>
</comment>
<proteinExistence type="inferred from homology"/>
<sequence>MKLSVSARSLEKKRETKRIRRDGKIPAVLYSGGKEGSAIAVDANQFQAHLRQLKKGHLPTSKFALVDENGKTREAIIKDIQYHPTTYSVVHLDFEELHSDARVNVKVPIECTGVADCPGIKLGGVLRQVIRYLKINCFPKDIPSSFQVDISSLGIKESMRLKDIKIAESIRPLVDLNEVAVAIVKR</sequence>
<dbReference type="NCBIfam" id="NF004129">
    <property type="entry name" value="PRK05618.1-4"/>
    <property type="match status" value="1"/>
</dbReference>
<dbReference type="OrthoDB" id="17764at2"/>
<keyword evidence="4 5" id="KW-0687">Ribonucleoprotein</keyword>
<reference evidence="8" key="2">
    <citation type="submission" date="2014-09" db="EMBL/GenBank/DDBJ databases">
        <title>Criblamydia sequanensis harbors a mega-plasmid encoding arsenite resistance.</title>
        <authorList>
            <person name="Bertelli C."/>
            <person name="Goesmann A."/>
            <person name="Greub G."/>
        </authorList>
    </citation>
    <scope>NUCLEOTIDE SEQUENCE [LARGE SCALE GENOMIC DNA]</scope>
    <source>
        <strain evidence="8">CRIB-18</strain>
    </source>
</reference>
<evidence type="ECO:0000259" key="6">
    <source>
        <dbReference type="Pfam" id="PF01386"/>
    </source>
</evidence>
<evidence type="ECO:0000256" key="4">
    <source>
        <dbReference type="ARBA" id="ARBA00023274"/>
    </source>
</evidence>
<evidence type="ECO:0000256" key="2">
    <source>
        <dbReference type="ARBA" id="ARBA00022884"/>
    </source>
</evidence>
<comment type="caution">
    <text evidence="8">The sequence shown here is derived from an EMBL/GenBank/DDBJ whole genome shotgun (WGS) entry which is preliminary data.</text>
</comment>
<dbReference type="Pfam" id="PF01386">
    <property type="entry name" value="Ribosomal_L25p"/>
    <property type="match status" value="1"/>
</dbReference>
<dbReference type="SUPFAM" id="SSF50715">
    <property type="entry name" value="Ribosomal protein L25-like"/>
    <property type="match status" value="1"/>
</dbReference>
<protein>
    <recommendedName>
        <fullName evidence="5">Large ribosomal subunit protein bL25</fullName>
    </recommendedName>
    <alternativeName>
        <fullName evidence="5">General stress protein CTC</fullName>
    </alternativeName>
</protein>
<dbReference type="InterPro" id="IPR020056">
    <property type="entry name" value="Rbsml_bL25/Gln-tRNA_synth_N"/>
</dbReference>
<dbReference type="Gene3D" id="2.40.240.10">
    <property type="entry name" value="Ribosomal Protein L25, Chain P"/>
    <property type="match status" value="1"/>
</dbReference>
<evidence type="ECO:0000313" key="9">
    <source>
        <dbReference type="Proteomes" id="UP000031552"/>
    </source>
</evidence>
<dbReference type="GO" id="GO:0006412">
    <property type="term" value="P:translation"/>
    <property type="evidence" value="ECO:0007669"/>
    <property type="project" value="UniProtKB-UniRule"/>
</dbReference>
<dbReference type="InterPro" id="IPR037121">
    <property type="entry name" value="Ribosomal_bL25_C"/>
</dbReference>
<name>A0A090CYZ0_9BACT</name>
<dbReference type="AlphaFoldDB" id="A0A090CYZ0"/>
<dbReference type="InterPro" id="IPR001021">
    <property type="entry name" value="Ribosomal_bL25_long"/>
</dbReference>
<evidence type="ECO:0000256" key="3">
    <source>
        <dbReference type="ARBA" id="ARBA00022980"/>
    </source>
</evidence>
<keyword evidence="1 5" id="KW-0699">rRNA-binding</keyword>
<comment type="similarity">
    <text evidence="5">Belongs to the bacterial ribosomal protein bL25 family. CTC subfamily.</text>
</comment>
<dbReference type="Gene3D" id="2.170.120.20">
    <property type="entry name" value="Ribosomal protein L25, beta domain"/>
    <property type="match status" value="1"/>
</dbReference>
<dbReference type="Pfam" id="PF14693">
    <property type="entry name" value="Ribosomal_TL5_C"/>
    <property type="match status" value="1"/>
</dbReference>
<dbReference type="InterPro" id="IPR020057">
    <property type="entry name" value="Ribosomal_bL25_b-dom"/>
</dbReference>
<feature type="domain" description="Large ribosomal subunit protein bL25 L25" evidence="6">
    <location>
        <begin position="3"/>
        <end position="94"/>
    </location>
</feature>
<dbReference type="CDD" id="cd00495">
    <property type="entry name" value="Ribosomal_L25_TL5_CTC"/>
    <property type="match status" value="1"/>
</dbReference>
<evidence type="ECO:0000256" key="5">
    <source>
        <dbReference type="HAMAP-Rule" id="MF_01334"/>
    </source>
</evidence>
<accession>A0A090CYZ0</accession>
<evidence type="ECO:0000256" key="1">
    <source>
        <dbReference type="ARBA" id="ARBA00022730"/>
    </source>
</evidence>
<evidence type="ECO:0000313" key="8">
    <source>
        <dbReference type="EMBL" id="CDR33851.1"/>
    </source>
</evidence>
<dbReference type="PANTHER" id="PTHR33284">
    <property type="entry name" value="RIBOSOMAL PROTEIN L25/GLN-TRNA SYNTHETASE, ANTI-CODON-BINDING DOMAIN-CONTAINING PROTEIN"/>
    <property type="match status" value="1"/>
</dbReference>
<dbReference type="STRING" id="1437425.CSEC_1024"/>
<dbReference type="InterPro" id="IPR020930">
    <property type="entry name" value="Ribosomal_uL5_bac-type"/>
</dbReference>